<name>A0A413EQH7_BACOV</name>
<sequence length="73" mass="8320">MIKNMRHKWILITCLLLIGNVYSACEDIDEVPPSRESVGVGDYYKLPDPVVLNADETAMIDAIKEEYNQHIVQ</sequence>
<organism evidence="2 3">
    <name type="scientific">Bacteroides ovatus</name>
    <dbReference type="NCBI Taxonomy" id="28116"/>
    <lineage>
        <taxon>Bacteria</taxon>
        <taxon>Pseudomonadati</taxon>
        <taxon>Bacteroidota</taxon>
        <taxon>Bacteroidia</taxon>
        <taxon>Bacteroidales</taxon>
        <taxon>Bacteroidaceae</taxon>
        <taxon>Bacteroides</taxon>
    </lineage>
</organism>
<dbReference type="Proteomes" id="UP000286031">
    <property type="component" value="Unassembled WGS sequence"/>
</dbReference>
<feature type="signal peptide" evidence="1">
    <location>
        <begin position="1"/>
        <end position="23"/>
    </location>
</feature>
<gene>
    <name evidence="2" type="ORF">DWV35_11530</name>
</gene>
<dbReference type="EMBL" id="QSBI01000013">
    <property type="protein sequence ID" value="RGX09706.1"/>
    <property type="molecule type" value="Genomic_DNA"/>
</dbReference>
<keyword evidence="1" id="KW-0732">Signal</keyword>
<dbReference type="RefSeq" id="WP_117513208.1">
    <property type="nucleotide sequence ID" value="NZ_CP176640.1"/>
</dbReference>
<evidence type="ECO:0000313" key="2">
    <source>
        <dbReference type="EMBL" id="RGX09706.1"/>
    </source>
</evidence>
<proteinExistence type="predicted"/>
<comment type="caution">
    <text evidence="2">The sequence shown here is derived from an EMBL/GenBank/DDBJ whole genome shotgun (WGS) entry which is preliminary data.</text>
</comment>
<evidence type="ECO:0000256" key="1">
    <source>
        <dbReference type="SAM" id="SignalP"/>
    </source>
</evidence>
<accession>A0A413EQH7</accession>
<evidence type="ECO:0000313" key="3">
    <source>
        <dbReference type="Proteomes" id="UP000286031"/>
    </source>
</evidence>
<protein>
    <submittedName>
        <fullName evidence="2">Uncharacterized protein</fullName>
    </submittedName>
</protein>
<feature type="chain" id="PRO_5018995808" evidence="1">
    <location>
        <begin position="24"/>
        <end position="73"/>
    </location>
</feature>
<dbReference type="AlphaFoldDB" id="A0A413EQH7"/>
<reference evidence="2 3" key="1">
    <citation type="submission" date="2018-08" db="EMBL/GenBank/DDBJ databases">
        <title>A genome reference for cultivated species of the human gut microbiota.</title>
        <authorList>
            <person name="Zou Y."/>
            <person name="Xue W."/>
            <person name="Luo G."/>
        </authorList>
    </citation>
    <scope>NUCLEOTIDE SEQUENCE [LARGE SCALE GENOMIC DNA]</scope>
    <source>
        <strain evidence="2 3">AF04-46</strain>
    </source>
</reference>